<dbReference type="PANTHER" id="PTHR33627:SF1">
    <property type="entry name" value="TRANSPOSASE"/>
    <property type="match status" value="1"/>
</dbReference>
<feature type="domain" description="Transposase IS701-like DDE" evidence="2">
    <location>
        <begin position="20"/>
        <end position="244"/>
    </location>
</feature>
<dbReference type="RefSeq" id="WP_284914038.1">
    <property type="nucleotide sequence ID" value="NZ_CP126980.1"/>
</dbReference>
<dbReference type="EMBL" id="CP126980">
    <property type="protein sequence ID" value="WIM92831.1"/>
    <property type="molecule type" value="Genomic_DNA"/>
</dbReference>
<evidence type="ECO:0000313" key="3">
    <source>
        <dbReference type="EMBL" id="WIM92831.1"/>
    </source>
</evidence>
<dbReference type="InterPro" id="IPR038721">
    <property type="entry name" value="IS701-like_DDE_dom"/>
</dbReference>
<feature type="region of interest" description="Disordered" evidence="1">
    <location>
        <begin position="232"/>
        <end position="251"/>
    </location>
</feature>
<organism evidence="3 4">
    <name type="scientific">Actinoplanes oblitus</name>
    <dbReference type="NCBI Taxonomy" id="3040509"/>
    <lineage>
        <taxon>Bacteria</taxon>
        <taxon>Bacillati</taxon>
        <taxon>Actinomycetota</taxon>
        <taxon>Actinomycetes</taxon>
        <taxon>Micromonosporales</taxon>
        <taxon>Micromonosporaceae</taxon>
        <taxon>Actinoplanes</taxon>
    </lineage>
</organism>
<evidence type="ECO:0000259" key="2">
    <source>
        <dbReference type="Pfam" id="PF13546"/>
    </source>
</evidence>
<gene>
    <name evidence="3" type="ORF">ACTOB_004789</name>
</gene>
<name>A0ABY8W4R8_9ACTN</name>
<protein>
    <submittedName>
        <fullName evidence="3">Transposase</fullName>
    </submittedName>
</protein>
<dbReference type="Pfam" id="PF13546">
    <property type="entry name" value="DDE_5"/>
    <property type="match status" value="1"/>
</dbReference>
<evidence type="ECO:0000256" key="1">
    <source>
        <dbReference type="SAM" id="MobiDB-lite"/>
    </source>
</evidence>
<sequence length="380" mass="42140">MTNIDETPADAWLREFADRVFASLPRSDQRRWAQLYLIGLLRDGPQAISRTAEAVPGRSAVQSLQQFINQSPWDWAPVRAQVALEIHERMGPRAWTAAYLVIPKRGGQAAGVDRRFVPALDRTVNSQAAVSLLLTGSAGGIPVNWRLLLSPRWIADPDLRRQARIPPSVAARSEWEELVDMVSELQQWGLPRRPLVAQWSGIPGADQLIGQLAQQDQGFLVGVDPQTKVVPHRSTRADGLRRSPAPTPLPVSRFPAGVQQRVTVVNGITGRKEVFRLSQRSLAFPGQEMASGLRLLVTGRAGQDRTPDYWITNLRDASPRELAALLQLPRVDKPVGDSLHEKLGIRAFTGRSFPGWHHYVTLTSIAVALQNFLPLDAFFN</sequence>
<reference evidence="3 4" key="1">
    <citation type="submission" date="2023-06" db="EMBL/GenBank/DDBJ databases">
        <authorList>
            <person name="Yushchuk O."/>
            <person name="Binda E."/>
            <person name="Ruckert-Reed C."/>
            <person name="Fedorenko V."/>
            <person name="Kalinowski J."/>
            <person name="Marinelli F."/>
        </authorList>
    </citation>
    <scope>NUCLEOTIDE SEQUENCE [LARGE SCALE GENOMIC DNA]</scope>
    <source>
        <strain evidence="3 4">NRRL 3884</strain>
    </source>
</reference>
<keyword evidence="4" id="KW-1185">Reference proteome</keyword>
<dbReference type="Proteomes" id="UP001240150">
    <property type="component" value="Chromosome"/>
</dbReference>
<proteinExistence type="predicted"/>
<dbReference type="InterPro" id="IPR039365">
    <property type="entry name" value="IS701-like"/>
</dbReference>
<evidence type="ECO:0000313" key="4">
    <source>
        <dbReference type="Proteomes" id="UP001240150"/>
    </source>
</evidence>
<dbReference type="PANTHER" id="PTHR33627">
    <property type="entry name" value="TRANSPOSASE"/>
    <property type="match status" value="1"/>
</dbReference>
<accession>A0ABY8W4R8</accession>